<accession>A0ABS7FJJ6</accession>
<dbReference type="RefSeq" id="WP_155294761.1">
    <property type="nucleotide sequence ID" value="NZ_JAHCDJ010000039.1"/>
</dbReference>
<evidence type="ECO:0000313" key="3">
    <source>
        <dbReference type="Proteomes" id="UP000711178"/>
    </source>
</evidence>
<protein>
    <submittedName>
        <fullName evidence="2">Uncharacterized protein</fullName>
    </submittedName>
</protein>
<feature type="transmembrane region" description="Helical" evidence="1">
    <location>
        <begin position="28"/>
        <end position="56"/>
    </location>
</feature>
<name>A0ABS7FJJ6_9NEIS</name>
<evidence type="ECO:0000256" key="1">
    <source>
        <dbReference type="SAM" id="Phobius"/>
    </source>
</evidence>
<evidence type="ECO:0000313" key="2">
    <source>
        <dbReference type="EMBL" id="MBW8290250.1"/>
    </source>
</evidence>
<dbReference type="EMBL" id="JAHDTB010000039">
    <property type="protein sequence ID" value="MBW8290250.1"/>
    <property type="molecule type" value="Genomic_DNA"/>
</dbReference>
<comment type="caution">
    <text evidence="2">The sequence shown here is derived from an EMBL/GenBank/DDBJ whole genome shotgun (WGS) entry which is preliminary data.</text>
</comment>
<keyword evidence="3" id="KW-1185">Reference proteome</keyword>
<keyword evidence="1" id="KW-0812">Transmembrane</keyword>
<keyword evidence="1" id="KW-0472">Membrane</keyword>
<organism evidence="2 3">
    <name type="scientific">Chromobacterium subtsugae</name>
    <dbReference type="NCBI Taxonomy" id="251747"/>
    <lineage>
        <taxon>Bacteria</taxon>
        <taxon>Pseudomonadati</taxon>
        <taxon>Pseudomonadota</taxon>
        <taxon>Betaproteobacteria</taxon>
        <taxon>Neisseriales</taxon>
        <taxon>Chromobacteriaceae</taxon>
        <taxon>Chromobacterium</taxon>
    </lineage>
</organism>
<dbReference type="Proteomes" id="UP000711178">
    <property type="component" value="Unassembled WGS sequence"/>
</dbReference>
<keyword evidence="1" id="KW-1133">Transmembrane helix</keyword>
<proteinExistence type="predicted"/>
<gene>
    <name evidence="2" type="ORF">KIF53_21660</name>
</gene>
<reference evidence="2 3" key="1">
    <citation type="submission" date="2021-05" db="EMBL/GenBank/DDBJ databases">
        <title>Draft Whole Genome Sequencing Of Biosensor Chromobacterium violaceum Strain CV026 Reveals A Regulatory RNA In Chromobacterium violaceum Phenotype Regulatory Network.</title>
        <authorList>
            <person name="Hong K.W."/>
            <person name="Chan K.G."/>
            <person name="Chang C.-Y."/>
        </authorList>
    </citation>
    <scope>NUCLEOTIDE SEQUENCE [LARGE SCALE GENOMIC DNA]</scope>
    <source>
        <strain evidence="2 3">ATCC 31532</strain>
    </source>
</reference>
<sequence length="62" mass="6952">MLERASCCLELGKLGLKLGNFLFYPVRLFLLTFLRALGPALAAILQLLFQLLYLLLQLAIEA</sequence>